<dbReference type="PANTHER" id="PTHR44329:SF214">
    <property type="entry name" value="PROTEIN KINASE DOMAIN-CONTAINING PROTEIN"/>
    <property type="match status" value="1"/>
</dbReference>
<comment type="caution">
    <text evidence="3">The sequence shown here is derived from an EMBL/GenBank/DDBJ whole genome shotgun (WGS) entry which is preliminary data.</text>
</comment>
<evidence type="ECO:0000313" key="3">
    <source>
        <dbReference type="EMBL" id="KAL0058644.1"/>
    </source>
</evidence>
<dbReference type="EMBL" id="JBBXMP010000291">
    <property type="protein sequence ID" value="KAL0058644.1"/>
    <property type="molecule type" value="Genomic_DNA"/>
</dbReference>
<dbReference type="PROSITE" id="PS50011">
    <property type="entry name" value="PROTEIN_KINASE_DOM"/>
    <property type="match status" value="1"/>
</dbReference>
<dbReference type="Gene3D" id="1.10.510.10">
    <property type="entry name" value="Transferase(Phosphotransferase) domain 1"/>
    <property type="match status" value="1"/>
</dbReference>
<feature type="region of interest" description="Disordered" evidence="1">
    <location>
        <begin position="1"/>
        <end position="125"/>
    </location>
</feature>
<proteinExistence type="predicted"/>
<feature type="compositionally biased region" description="Low complexity" evidence="1">
    <location>
        <begin position="111"/>
        <end position="122"/>
    </location>
</feature>
<dbReference type="InterPro" id="IPR000719">
    <property type="entry name" value="Prot_kinase_dom"/>
</dbReference>
<dbReference type="InterPro" id="IPR001245">
    <property type="entry name" value="Ser-Thr/Tyr_kinase_cat_dom"/>
</dbReference>
<dbReference type="InterPro" id="IPR011009">
    <property type="entry name" value="Kinase-like_dom_sf"/>
</dbReference>
<name>A0ABR2ZCD9_9AGAR</name>
<dbReference type="InterPro" id="IPR051681">
    <property type="entry name" value="Ser/Thr_Kinases-Pseudokinases"/>
</dbReference>
<dbReference type="Pfam" id="PF07714">
    <property type="entry name" value="PK_Tyr_Ser-Thr"/>
    <property type="match status" value="1"/>
</dbReference>
<dbReference type="SUPFAM" id="SSF56112">
    <property type="entry name" value="Protein kinase-like (PK-like)"/>
    <property type="match status" value="1"/>
</dbReference>
<feature type="compositionally biased region" description="Basic and acidic residues" evidence="1">
    <location>
        <begin position="82"/>
        <end position="110"/>
    </location>
</feature>
<dbReference type="PROSITE" id="PS00108">
    <property type="entry name" value="PROTEIN_KINASE_ST"/>
    <property type="match status" value="1"/>
</dbReference>
<feature type="compositionally biased region" description="Basic and acidic residues" evidence="1">
    <location>
        <begin position="42"/>
        <end position="62"/>
    </location>
</feature>
<sequence length="526" mass="57999">MSTYKSPNKEGPEASPTQQGPGKLDTSSKTHSNPTSTKPKWKSKETEDGKDKERKPPHKEPAVMKTKAPGQDSTKRQAMTSKDAKTFEKEPSLKAKKDHDLEASKQESKTSRSSSSQDRPTSNEVEAVAEVIQGEDTKSMGQAEGTGTGGELGRIQAFFEDAEKCRKVIKTEGDEAQRWLDFLQALTGYPGIQSRSTMFKVMLRLSKKSGLYPKCLKINNVERMGSHPVAGGGFGDVWKGRIADEIVCLKVVKVYLASNVEQLLREYMQEAIVWQQLRHPNLLPFIGMYYFGEGQGQLCLVSPWMERGNLVTFLRNTAPEHVDRMLLAYDVASGLAHLHDLKIVHGDMKGVNVLITPEGRASIGDFGLSHVADSHALKLSTSFTSRAKGTTRWLAPELLRSAPPSVSTVQSDMYAYGCIFAERAPFYELGEGAVIVAVLLDGKHPSRPEDPEVDDGIWELMTSCWNSEASLRPTAADSIAQIRRLWSIRGGSGDIQDALGWKGFNVDAIRSNVEYPRLDLGILSEV</sequence>
<feature type="compositionally biased region" description="Polar residues" evidence="1">
    <location>
        <begin position="15"/>
        <end position="38"/>
    </location>
</feature>
<organism evidence="3 4">
    <name type="scientific">Marasmius tenuissimus</name>
    <dbReference type="NCBI Taxonomy" id="585030"/>
    <lineage>
        <taxon>Eukaryota</taxon>
        <taxon>Fungi</taxon>
        <taxon>Dikarya</taxon>
        <taxon>Basidiomycota</taxon>
        <taxon>Agaricomycotina</taxon>
        <taxon>Agaricomycetes</taxon>
        <taxon>Agaricomycetidae</taxon>
        <taxon>Agaricales</taxon>
        <taxon>Marasmiineae</taxon>
        <taxon>Marasmiaceae</taxon>
        <taxon>Marasmius</taxon>
    </lineage>
</organism>
<dbReference type="SMART" id="SM00220">
    <property type="entry name" value="S_TKc"/>
    <property type="match status" value="1"/>
</dbReference>
<evidence type="ECO:0000256" key="1">
    <source>
        <dbReference type="SAM" id="MobiDB-lite"/>
    </source>
</evidence>
<reference evidence="3 4" key="1">
    <citation type="submission" date="2024-05" db="EMBL/GenBank/DDBJ databases">
        <title>A draft genome resource for the thread blight pathogen Marasmius tenuissimus strain MS-2.</title>
        <authorList>
            <person name="Yulfo-Soto G.E."/>
            <person name="Baruah I.K."/>
            <person name="Amoako-Attah I."/>
            <person name="Bukari Y."/>
            <person name="Meinhardt L.W."/>
            <person name="Bailey B.A."/>
            <person name="Cohen S.P."/>
        </authorList>
    </citation>
    <scope>NUCLEOTIDE SEQUENCE [LARGE SCALE GENOMIC DNA]</scope>
    <source>
        <strain evidence="3 4">MS-2</strain>
    </source>
</reference>
<gene>
    <name evidence="3" type="ORF">AAF712_014670</name>
</gene>
<dbReference type="PANTHER" id="PTHR44329">
    <property type="entry name" value="SERINE/THREONINE-PROTEIN KINASE TNNI3K-RELATED"/>
    <property type="match status" value="1"/>
</dbReference>
<feature type="domain" description="Protein kinase" evidence="2">
    <location>
        <begin position="223"/>
        <end position="487"/>
    </location>
</feature>
<dbReference type="InterPro" id="IPR008271">
    <property type="entry name" value="Ser/Thr_kinase_AS"/>
</dbReference>
<protein>
    <recommendedName>
        <fullName evidence="2">Protein kinase domain-containing protein</fullName>
    </recommendedName>
</protein>
<keyword evidence="4" id="KW-1185">Reference proteome</keyword>
<accession>A0ABR2ZCD9</accession>
<evidence type="ECO:0000313" key="4">
    <source>
        <dbReference type="Proteomes" id="UP001437256"/>
    </source>
</evidence>
<dbReference type="PRINTS" id="PR00109">
    <property type="entry name" value="TYRKINASE"/>
</dbReference>
<dbReference type="Proteomes" id="UP001437256">
    <property type="component" value="Unassembled WGS sequence"/>
</dbReference>
<evidence type="ECO:0000259" key="2">
    <source>
        <dbReference type="PROSITE" id="PS50011"/>
    </source>
</evidence>